<dbReference type="InterPro" id="IPR024599">
    <property type="entry name" value="RB_N"/>
</dbReference>
<gene>
    <name evidence="10" type="primary">rblA</name>
    <name evidence="10" type="ORF">PPL_03996</name>
</gene>
<dbReference type="InterPro" id="IPR028309">
    <property type="entry name" value="RB_fam"/>
</dbReference>
<dbReference type="InParanoid" id="D3B5Q8"/>
<keyword evidence="11" id="KW-1185">Reference proteome</keyword>
<evidence type="ECO:0000256" key="6">
    <source>
        <dbReference type="ARBA" id="ARBA00023242"/>
    </source>
</evidence>
<dbReference type="Gene3D" id="1.10.472.140">
    <property type="match status" value="1"/>
</dbReference>
<feature type="compositionally biased region" description="Low complexity" evidence="8">
    <location>
        <begin position="196"/>
        <end position="213"/>
    </location>
</feature>
<dbReference type="PANTHER" id="PTHR13742:SF17">
    <property type="entry name" value="RE32990P-RELATED"/>
    <property type="match status" value="1"/>
</dbReference>
<dbReference type="Gene3D" id="1.10.472.10">
    <property type="entry name" value="Cyclin-like"/>
    <property type="match status" value="2"/>
</dbReference>
<dbReference type="PANTHER" id="PTHR13742">
    <property type="entry name" value="RETINOBLASTOMA-ASSOCIATED PROTEIN RB -RELATED"/>
    <property type="match status" value="1"/>
</dbReference>
<dbReference type="Pfam" id="PF01858">
    <property type="entry name" value="RB_A"/>
    <property type="match status" value="1"/>
</dbReference>
<proteinExistence type="inferred from homology"/>
<comment type="caution">
    <text evidence="10">The sequence shown here is derived from an EMBL/GenBank/DDBJ whole genome shotgun (WGS) entry which is preliminary data.</text>
</comment>
<feature type="region of interest" description="Disordered" evidence="8">
    <location>
        <begin position="194"/>
        <end position="227"/>
    </location>
</feature>
<feature type="region of interest" description="Disordered" evidence="8">
    <location>
        <begin position="348"/>
        <end position="404"/>
    </location>
</feature>
<feature type="domain" description="Retinoblastoma-associated protein A-box" evidence="9">
    <location>
        <begin position="404"/>
        <end position="563"/>
    </location>
</feature>
<evidence type="ECO:0000313" key="10">
    <source>
        <dbReference type="EMBL" id="EFA83206.1"/>
    </source>
</evidence>
<feature type="compositionally biased region" description="Low complexity" evidence="8">
    <location>
        <begin position="911"/>
        <end position="925"/>
    </location>
</feature>
<keyword evidence="7" id="KW-0131">Cell cycle</keyword>
<evidence type="ECO:0000256" key="8">
    <source>
        <dbReference type="SAM" id="MobiDB-lite"/>
    </source>
</evidence>
<keyword evidence="3" id="KW-0678">Repressor</keyword>
<dbReference type="GO" id="GO:0006357">
    <property type="term" value="P:regulation of transcription by RNA polymerase II"/>
    <property type="evidence" value="ECO:0007669"/>
    <property type="project" value="InterPro"/>
</dbReference>
<evidence type="ECO:0000256" key="5">
    <source>
        <dbReference type="ARBA" id="ARBA00023163"/>
    </source>
</evidence>
<dbReference type="Pfam" id="PF11934">
    <property type="entry name" value="DUF3452"/>
    <property type="match status" value="1"/>
</dbReference>
<evidence type="ECO:0000256" key="1">
    <source>
        <dbReference type="ARBA" id="ARBA00004123"/>
    </source>
</evidence>
<dbReference type="RefSeq" id="XP_020435323.1">
    <property type="nucleotide sequence ID" value="XM_020574909.1"/>
</dbReference>
<dbReference type="Pfam" id="PF01857">
    <property type="entry name" value="RB_B"/>
    <property type="match status" value="1"/>
</dbReference>
<evidence type="ECO:0000313" key="11">
    <source>
        <dbReference type="Proteomes" id="UP000001396"/>
    </source>
</evidence>
<feature type="compositionally biased region" description="Low complexity" evidence="8">
    <location>
        <begin position="357"/>
        <end position="381"/>
    </location>
</feature>
<dbReference type="GO" id="GO:0030154">
    <property type="term" value="P:cell differentiation"/>
    <property type="evidence" value="ECO:0007669"/>
    <property type="project" value="TreeGrafter"/>
</dbReference>
<feature type="compositionally biased region" description="Low complexity" evidence="8">
    <location>
        <begin position="577"/>
        <end position="586"/>
    </location>
</feature>
<dbReference type="EMBL" id="ADBJ01000017">
    <property type="protein sequence ID" value="EFA83206.1"/>
    <property type="molecule type" value="Genomic_DNA"/>
</dbReference>
<dbReference type="FunCoup" id="D3B5Q8">
    <property type="interactions" value="5"/>
</dbReference>
<dbReference type="SUPFAM" id="SSF47954">
    <property type="entry name" value="Cyclin-like"/>
    <property type="match status" value="2"/>
</dbReference>
<feature type="region of interest" description="Disordered" evidence="8">
    <location>
        <begin position="1"/>
        <end position="28"/>
    </location>
</feature>
<organism evidence="10 11">
    <name type="scientific">Heterostelium pallidum (strain ATCC 26659 / Pp 5 / PN500)</name>
    <name type="common">Cellular slime mold</name>
    <name type="synonym">Polysphondylium pallidum</name>
    <dbReference type="NCBI Taxonomy" id="670386"/>
    <lineage>
        <taxon>Eukaryota</taxon>
        <taxon>Amoebozoa</taxon>
        <taxon>Evosea</taxon>
        <taxon>Eumycetozoa</taxon>
        <taxon>Dictyostelia</taxon>
        <taxon>Acytosteliales</taxon>
        <taxon>Acytosteliaceae</taxon>
        <taxon>Heterostelium</taxon>
    </lineage>
</organism>
<dbReference type="AlphaFoldDB" id="D3B5Q8"/>
<comment type="subcellular location">
    <subcellularLocation>
        <location evidence="1">Nucleus</location>
    </subcellularLocation>
</comment>
<sequence length="956" mass="105595">MDISQDQVVKRGRPLPDLSRSNSCSSMEDDTIIQSQGGSMDELVAAVDSLRGEQTLMPPEDIKQRLNSIACTLNIDESTLSTALELLESIQLSSDRGVARHRLAIQETLTEFCHTEHYLSQWSPATSSIKTINSGSSKQHSTEEYLFSVGWLLYLHCKSKLFNDTPDLLQSIHIILCCLNLLYLKSPSTNRKLTFNNNSSNNNNNSNNNNENNTDNKDNDDKSESSSDNKKILEFLSKSINGNLKELVNTNQKIFSTIITDMVNNHTLKTSDGDDYFSNISLLTTNFLHLNKLYEHQYYSSGDIDERVFLFDKEIVGTPFKSSSSIRKSNLISENQHQQHHQGRIRQPLFGTGANDSISSSSSSSSSSNQSLNNNNNSSLSGYPTTPSKHLNNEQHSRQYPPQTPVSATVTMVSWIKQTVGNNDIIDSVSQLIKECCGPNAQDSLDMIAKLVSELTDGIDNLYLSDELITSDEQAILTKQFHRSLLATSFEMVAYSHKLDSLLFPHFVKLFGLHPFSYYRIIDSIVKIDDSMPHLLVTHLLSIEERIVEQYAWTEGSTVFALIESSKEHLRTLSPYAASSTSTSTPLKPPSTPSHASNTPAFTNFIQNFSTPTKPTAKPTPLIATPTSYGSKMQSPGPKSRTSIVLINFFRKVLNLIRGKCKNFCMALSLPNDVLHQILWASINLIIEHTELLKNRSLDIIAISTIYAICKLNSIAKTYKTIIESTSIPTKVYKDIPLTNGTGDIVAFYNELYLPTMDATIHQAAEKCQYLKNISTPTKLVPSSPRPSPLPLQQKNITFSPMVSRTSNNINLTPSKLSYSIGRTPSKELKVINMNINNSSSSNIGGVSTTTLGMFGTPSKSTHISNSSSTPSSSVSSTSSSSNVSPVLSSSSSSSDFNENISNSEANTIDNNNNSYNNNNNSSSNKSKGKRLFFGDDSNTQSPTQEESCPEPPLKK</sequence>
<evidence type="ECO:0000259" key="9">
    <source>
        <dbReference type="SMART" id="SM01368"/>
    </source>
</evidence>
<dbReference type="GO" id="GO:0000785">
    <property type="term" value="C:chromatin"/>
    <property type="evidence" value="ECO:0007669"/>
    <property type="project" value="TreeGrafter"/>
</dbReference>
<dbReference type="GO" id="GO:0005667">
    <property type="term" value="C:transcription regulator complex"/>
    <property type="evidence" value="ECO:0007669"/>
    <property type="project" value="TreeGrafter"/>
</dbReference>
<dbReference type="GO" id="GO:0005634">
    <property type="term" value="C:nucleus"/>
    <property type="evidence" value="ECO:0007669"/>
    <property type="project" value="UniProtKB-SubCell"/>
</dbReference>
<keyword evidence="5" id="KW-0804">Transcription</keyword>
<feature type="compositionally biased region" description="Basic and acidic residues" evidence="8">
    <location>
        <begin position="214"/>
        <end position="227"/>
    </location>
</feature>
<dbReference type="SMART" id="SM01368">
    <property type="entry name" value="RB_A"/>
    <property type="match status" value="1"/>
</dbReference>
<accession>D3B5Q8</accession>
<evidence type="ECO:0000256" key="7">
    <source>
        <dbReference type="ARBA" id="ARBA00023306"/>
    </source>
</evidence>
<evidence type="ECO:0000256" key="2">
    <source>
        <dbReference type="ARBA" id="ARBA00009475"/>
    </source>
</evidence>
<protein>
    <submittedName>
        <fullName evidence="10">Rb-like protein</fullName>
    </submittedName>
</protein>
<feature type="region of interest" description="Disordered" evidence="8">
    <location>
        <begin position="858"/>
        <end position="956"/>
    </location>
</feature>
<feature type="compositionally biased region" description="Polar residues" evidence="8">
    <location>
        <begin position="19"/>
        <end position="28"/>
    </location>
</feature>
<feature type="region of interest" description="Disordered" evidence="8">
    <location>
        <begin position="577"/>
        <end position="596"/>
    </location>
</feature>
<comment type="similarity">
    <text evidence="2">Belongs to the retinoblastoma protein (RB) family.</text>
</comment>
<dbReference type="InterPro" id="IPR002719">
    <property type="entry name" value="RB_B"/>
</dbReference>
<dbReference type="STRING" id="670386.D3B5Q8"/>
<dbReference type="InterPro" id="IPR036915">
    <property type="entry name" value="Cyclin-like_sf"/>
</dbReference>
<feature type="compositionally biased region" description="Polar residues" evidence="8">
    <location>
        <begin position="937"/>
        <end position="947"/>
    </location>
</feature>
<dbReference type="InterPro" id="IPR002720">
    <property type="entry name" value="RB_A"/>
</dbReference>
<dbReference type="GeneID" id="31359483"/>
<dbReference type="Proteomes" id="UP000001396">
    <property type="component" value="Unassembled WGS sequence"/>
</dbReference>
<dbReference type="OMA" id="VYCQSTQ"/>
<name>D3B5Q8_HETP5</name>
<keyword evidence="6" id="KW-0539">Nucleus</keyword>
<keyword evidence="4" id="KW-0805">Transcription regulation</keyword>
<feature type="compositionally biased region" description="Low complexity" evidence="8">
    <location>
        <begin position="858"/>
        <end position="904"/>
    </location>
</feature>
<evidence type="ECO:0000256" key="4">
    <source>
        <dbReference type="ARBA" id="ARBA00023015"/>
    </source>
</evidence>
<dbReference type="GO" id="GO:2000134">
    <property type="term" value="P:negative regulation of G1/S transition of mitotic cell cycle"/>
    <property type="evidence" value="ECO:0007669"/>
    <property type="project" value="TreeGrafter"/>
</dbReference>
<reference evidence="10 11" key="1">
    <citation type="journal article" date="2011" name="Genome Res.">
        <title>Phylogeny-wide analysis of social amoeba genomes highlights ancient origins for complex intercellular communication.</title>
        <authorList>
            <person name="Heidel A.J."/>
            <person name="Lawal H.M."/>
            <person name="Felder M."/>
            <person name="Schilde C."/>
            <person name="Helps N.R."/>
            <person name="Tunggal B."/>
            <person name="Rivero F."/>
            <person name="John U."/>
            <person name="Schleicher M."/>
            <person name="Eichinger L."/>
            <person name="Platzer M."/>
            <person name="Noegel A.A."/>
            <person name="Schaap P."/>
            <person name="Gloeckner G."/>
        </authorList>
    </citation>
    <scope>NUCLEOTIDE SEQUENCE [LARGE SCALE GENOMIC DNA]</scope>
    <source>
        <strain evidence="11">ATCC 26659 / Pp 5 / PN500</strain>
    </source>
</reference>
<dbReference type="GO" id="GO:0000977">
    <property type="term" value="F:RNA polymerase II transcription regulatory region sequence-specific DNA binding"/>
    <property type="evidence" value="ECO:0007669"/>
    <property type="project" value="TreeGrafter"/>
</dbReference>
<evidence type="ECO:0000256" key="3">
    <source>
        <dbReference type="ARBA" id="ARBA00022491"/>
    </source>
</evidence>